<name>S9PM01_CYSF2</name>
<dbReference type="PANTHER" id="PTHR38454:SF1">
    <property type="entry name" value="INTEGRAL MEMBRANE PROTEIN"/>
    <property type="match status" value="1"/>
</dbReference>
<evidence type="ECO:0000313" key="3">
    <source>
        <dbReference type="Proteomes" id="UP000011682"/>
    </source>
</evidence>
<keyword evidence="1" id="KW-1133">Transmembrane helix</keyword>
<feature type="transmembrane region" description="Helical" evidence="1">
    <location>
        <begin position="125"/>
        <end position="144"/>
    </location>
</feature>
<evidence type="ECO:0008006" key="4">
    <source>
        <dbReference type="Google" id="ProtNLM"/>
    </source>
</evidence>
<dbReference type="PANTHER" id="PTHR38454">
    <property type="entry name" value="INTEGRAL MEMBRANE PROTEIN-RELATED"/>
    <property type="match status" value="1"/>
</dbReference>
<feature type="transmembrane region" description="Helical" evidence="1">
    <location>
        <begin position="740"/>
        <end position="760"/>
    </location>
</feature>
<feature type="transmembrane region" description="Helical" evidence="1">
    <location>
        <begin position="289"/>
        <end position="309"/>
    </location>
</feature>
<dbReference type="InterPro" id="IPR018580">
    <property type="entry name" value="Uncharacterised_YfhO"/>
</dbReference>
<dbReference type="RefSeq" id="WP_002622869.1">
    <property type="nucleotide sequence ID" value="NZ_ANAH02000001.1"/>
</dbReference>
<protein>
    <recommendedName>
        <fullName evidence="4">Bacterial membrane protein YfhO</fullName>
    </recommendedName>
</protein>
<dbReference type="OrthoDB" id="9772884at2"/>
<sequence>MALLPPRAPARFFAPGVLLLASLALFGEGLLPGRAFFFRDVLHYYWPMQATHWRLGVVPQWNPFHQGGLPFLADIHSGVLYPPNLLFAVLSFPTAYALLLVLHHFVGQLGLYAFLRGKGFERPAALTGALAFGLSGYVAGLCNAGPLMLGLAWMPWVLVVLQSGLVPLRKLAVLAVLIALQLLSGDPQSALYSAIASAAHVAWFAERRPQLVALSGAGALGLLLAGVQVFPTLWLLTESTRGTDAPTYLASWNLPPPRLLEFAFPYPFGEYLGQPQFWAWGMIRGPSTVPFALSVYLGITVLVLAALGVRRERFSGFALTLCAVGVLLALGQKSPLSFLLAAPPLSFFRYPEKYVVLVALGCAGLAASGARAVLAGVSRRWLAGLGAGALLLVGLLGFTWAQPSTAVTWATGLMGLATGDGSHHAVIAGLAARSLGTSLCFLTGMLALAALASRHPTHPALPAALLLLVAGDLLWTARATVFVGPTSLYREPEIIGRLREEVGSPPTRLFRQDKPLKANAPPSRSLEGLINLRHYELATLKSNLAGVFGLEEVTSYGAVELWRYRAFMDVLAARPELAARLYGACLWTTSSAPGSTPGEGLVSVLQGPNRLDVKRLSDCPPRLRTASRTTAVPDQSEALRALSTGSVDGLENVAVEGGTSRSYAPAQVDAVELGARDARARVVAGAGGTFLVFATTSYPGWAATVDGEETPVLTVDGALMGIEVPEGTHQVDFEFTDPGLSSGIQASVAAALVLALLLVLSRRSTGVADQAEATPRPVEP</sequence>
<dbReference type="Pfam" id="PF09586">
    <property type="entry name" value="YfhO"/>
    <property type="match status" value="1"/>
</dbReference>
<feature type="transmembrane region" description="Helical" evidence="1">
    <location>
        <begin position="212"/>
        <end position="236"/>
    </location>
</feature>
<feature type="transmembrane region" description="Helical" evidence="1">
    <location>
        <begin position="316"/>
        <end position="334"/>
    </location>
</feature>
<feature type="transmembrane region" description="Helical" evidence="1">
    <location>
        <begin position="421"/>
        <end position="448"/>
    </location>
</feature>
<dbReference type="eggNOG" id="COG4485">
    <property type="taxonomic scope" value="Bacteria"/>
</dbReference>
<organism evidence="2 3">
    <name type="scientific">Cystobacter fuscus (strain ATCC 25194 / DSM 2262 / NBRC 100088 / M29)</name>
    <dbReference type="NCBI Taxonomy" id="1242864"/>
    <lineage>
        <taxon>Bacteria</taxon>
        <taxon>Pseudomonadati</taxon>
        <taxon>Myxococcota</taxon>
        <taxon>Myxococcia</taxon>
        <taxon>Myxococcales</taxon>
        <taxon>Cystobacterineae</taxon>
        <taxon>Archangiaceae</taxon>
        <taxon>Cystobacter</taxon>
    </lineage>
</organism>
<feature type="transmembrane region" description="Helical" evidence="1">
    <location>
        <begin position="381"/>
        <end position="401"/>
    </location>
</feature>
<feature type="transmembrane region" description="Helical" evidence="1">
    <location>
        <begin position="156"/>
        <end position="183"/>
    </location>
</feature>
<comment type="caution">
    <text evidence="2">The sequence shown here is derived from an EMBL/GenBank/DDBJ whole genome shotgun (WGS) entry which is preliminary data.</text>
</comment>
<proteinExistence type="predicted"/>
<gene>
    <name evidence="2" type="ORF">D187_000710</name>
</gene>
<reference evidence="2" key="1">
    <citation type="submission" date="2013-05" db="EMBL/GenBank/DDBJ databases">
        <title>Genome assembly of Cystobacter fuscus DSM 2262.</title>
        <authorList>
            <person name="Sharma G."/>
            <person name="Khatri I."/>
            <person name="Kaur C."/>
            <person name="Mayilraj S."/>
            <person name="Subramanian S."/>
        </authorList>
    </citation>
    <scope>NUCLEOTIDE SEQUENCE [LARGE SCALE GENOMIC DNA]</scope>
    <source>
        <strain evidence="2">DSM 2262</strain>
    </source>
</reference>
<dbReference type="Proteomes" id="UP000011682">
    <property type="component" value="Unassembled WGS sequence"/>
</dbReference>
<feature type="transmembrane region" description="Helical" evidence="1">
    <location>
        <begin position="189"/>
        <end position="205"/>
    </location>
</feature>
<dbReference type="AlphaFoldDB" id="S9PM01"/>
<evidence type="ECO:0000256" key="1">
    <source>
        <dbReference type="SAM" id="Phobius"/>
    </source>
</evidence>
<keyword evidence="1" id="KW-0472">Membrane</keyword>
<feature type="transmembrane region" description="Helical" evidence="1">
    <location>
        <begin position="354"/>
        <end position="374"/>
    </location>
</feature>
<dbReference type="EMBL" id="ANAH02000001">
    <property type="protein sequence ID" value="EPX65285.1"/>
    <property type="molecule type" value="Genomic_DNA"/>
</dbReference>
<keyword evidence="1" id="KW-0812">Transmembrane</keyword>
<keyword evidence="3" id="KW-1185">Reference proteome</keyword>
<accession>S9PM01</accession>
<feature type="transmembrane region" description="Helical" evidence="1">
    <location>
        <begin position="85"/>
        <end position="105"/>
    </location>
</feature>
<evidence type="ECO:0000313" key="2">
    <source>
        <dbReference type="EMBL" id="EPX65285.1"/>
    </source>
</evidence>
<feature type="transmembrane region" description="Helical" evidence="1">
    <location>
        <begin position="12"/>
        <end position="31"/>
    </location>
</feature>